<comment type="subcellular location">
    <subcellularLocation>
        <location evidence="1">Membrane</location>
    </subcellularLocation>
</comment>
<feature type="transmembrane region" description="Helical" evidence="5">
    <location>
        <begin position="6"/>
        <end position="30"/>
    </location>
</feature>
<proteinExistence type="predicted"/>
<feature type="domain" description="G-protein coupled receptors family 1 profile" evidence="6">
    <location>
        <begin position="21"/>
        <end position="103"/>
    </location>
</feature>
<comment type="caution">
    <text evidence="7">The sequence shown here is derived from an EMBL/GenBank/DDBJ whole genome shotgun (WGS) entry which is preliminary data.</text>
</comment>
<dbReference type="Pfam" id="PF00001">
    <property type="entry name" value="7tm_1"/>
    <property type="match status" value="1"/>
</dbReference>
<accession>A0A3M6UAX5</accession>
<dbReference type="InterPro" id="IPR017452">
    <property type="entry name" value="GPCR_Rhodpsn_7TM"/>
</dbReference>
<name>A0A3M6UAX5_POCDA</name>
<keyword evidence="8" id="KW-1185">Reference proteome</keyword>
<evidence type="ECO:0000256" key="5">
    <source>
        <dbReference type="SAM" id="Phobius"/>
    </source>
</evidence>
<dbReference type="OrthoDB" id="6144223at2759"/>
<evidence type="ECO:0000256" key="3">
    <source>
        <dbReference type="ARBA" id="ARBA00022989"/>
    </source>
</evidence>
<dbReference type="GO" id="GO:0004930">
    <property type="term" value="F:G protein-coupled receptor activity"/>
    <property type="evidence" value="ECO:0007669"/>
    <property type="project" value="InterPro"/>
</dbReference>
<dbReference type="PROSITE" id="PS50262">
    <property type="entry name" value="G_PROTEIN_RECEP_F1_2"/>
    <property type="match status" value="1"/>
</dbReference>
<feature type="transmembrane region" description="Helical" evidence="5">
    <location>
        <begin position="37"/>
        <end position="56"/>
    </location>
</feature>
<evidence type="ECO:0000256" key="4">
    <source>
        <dbReference type="ARBA" id="ARBA00023136"/>
    </source>
</evidence>
<keyword evidence="3 5" id="KW-1133">Transmembrane helix</keyword>
<sequence>MVFSQVLAGVHAVIDVVGLPGNLLVIATICMESRFHVMRYVLLASLAGSDILFLILGNSPSIVSTAHERWLYGGTMKADNVDDNMNTVIENKFDFCSRNEKLT</sequence>
<dbReference type="Proteomes" id="UP000275408">
    <property type="component" value="Unassembled WGS sequence"/>
</dbReference>
<dbReference type="InterPro" id="IPR000276">
    <property type="entry name" value="GPCR_Rhodpsn"/>
</dbReference>
<evidence type="ECO:0000256" key="2">
    <source>
        <dbReference type="ARBA" id="ARBA00022692"/>
    </source>
</evidence>
<dbReference type="CDD" id="cd00637">
    <property type="entry name" value="7tm_classA_rhodopsin-like"/>
    <property type="match status" value="1"/>
</dbReference>
<protein>
    <recommendedName>
        <fullName evidence="6">G-protein coupled receptors family 1 profile domain-containing protein</fullName>
    </recommendedName>
</protein>
<keyword evidence="4 5" id="KW-0472">Membrane</keyword>
<dbReference type="GO" id="GO:0016020">
    <property type="term" value="C:membrane"/>
    <property type="evidence" value="ECO:0007669"/>
    <property type="project" value="UniProtKB-SubCell"/>
</dbReference>
<evidence type="ECO:0000256" key="1">
    <source>
        <dbReference type="ARBA" id="ARBA00004370"/>
    </source>
</evidence>
<gene>
    <name evidence="7" type="ORF">pdam_00017153</name>
</gene>
<evidence type="ECO:0000313" key="7">
    <source>
        <dbReference type="EMBL" id="RMX50664.1"/>
    </source>
</evidence>
<dbReference type="EMBL" id="RCHS01001928">
    <property type="protein sequence ID" value="RMX50664.1"/>
    <property type="molecule type" value="Genomic_DNA"/>
</dbReference>
<dbReference type="PRINTS" id="PR00237">
    <property type="entry name" value="GPCRRHODOPSN"/>
</dbReference>
<evidence type="ECO:0000313" key="8">
    <source>
        <dbReference type="Proteomes" id="UP000275408"/>
    </source>
</evidence>
<evidence type="ECO:0000259" key="6">
    <source>
        <dbReference type="PROSITE" id="PS50262"/>
    </source>
</evidence>
<reference evidence="7 8" key="1">
    <citation type="journal article" date="2018" name="Sci. Rep.">
        <title>Comparative analysis of the Pocillopora damicornis genome highlights role of immune system in coral evolution.</title>
        <authorList>
            <person name="Cunning R."/>
            <person name="Bay R.A."/>
            <person name="Gillette P."/>
            <person name="Baker A.C."/>
            <person name="Traylor-Knowles N."/>
        </authorList>
    </citation>
    <scope>NUCLEOTIDE SEQUENCE [LARGE SCALE GENOMIC DNA]</scope>
    <source>
        <strain evidence="7">RSMAS</strain>
        <tissue evidence="7">Whole animal</tissue>
    </source>
</reference>
<organism evidence="7 8">
    <name type="scientific">Pocillopora damicornis</name>
    <name type="common">Cauliflower coral</name>
    <name type="synonym">Millepora damicornis</name>
    <dbReference type="NCBI Taxonomy" id="46731"/>
    <lineage>
        <taxon>Eukaryota</taxon>
        <taxon>Metazoa</taxon>
        <taxon>Cnidaria</taxon>
        <taxon>Anthozoa</taxon>
        <taxon>Hexacorallia</taxon>
        <taxon>Scleractinia</taxon>
        <taxon>Astrocoeniina</taxon>
        <taxon>Pocilloporidae</taxon>
        <taxon>Pocillopora</taxon>
    </lineage>
</organism>
<keyword evidence="2 5" id="KW-0812">Transmembrane</keyword>
<dbReference type="AlphaFoldDB" id="A0A3M6UAX5"/>
<dbReference type="SUPFAM" id="SSF81321">
    <property type="entry name" value="Family A G protein-coupled receptor-like"/>
    <property type="match status" value="1"/>
</dbReference>
<dbReference type="Gene3D" id="1.20.1070.10">
    <property type="entry name" value="Rhodopsin 7-helix transmembrane proteins"/>
    <property type="match status" value="1"/>
</dbReference>